<proteinExistence type="predicted"/>
<evidence type="ECO:0000256" key="1">
    <source>
        <dbReference type="SAM" id="MobiDB-lite"/>
    </source>
</evidence>
<protein>
    <submittedName>
        <fullName evidence="2">Uncharacterized protein</fullName>
    </submittedName>
</protein>
<accession>A0A834E1U6</accession>
<dbReference type="Proteomes" id="UP000664940">
    <property type="component" value="Unassembled WGS sequence"/>
</dbReference>
<name>A0A834E1U6_9CHIR</name>
<organism evidence="2 3">
    <name type="scientific">Phyllostomus discolor</name>
    <name type="common">pale spear-nosed bat</name>
    <dbReference type="NCBI Taxonomy" id="89673"/>
    <lineage>
        <taxon>Eukaryota</taxon>
        <taxon>Metazoa</taxon>
        <taxon>Chordata</taxon>
        <taxon>Craniata</taxon>
        <taxon>Vertebrata</taxon>
        <taxon>Euteleostomi</taxon>
        <taxon>Mammalia</taxon>
        <taxon>Eutheria</taxon>
        <taxon>Laurasiatheria</taxon>
        <taxon>Chiroptera</taxon>
        <taxon>Yangochiroptera</taxon>
        <taxon>Phyllostomidae</taxon>
        <taxon>Phyllostominae</taxon>
        <taxon>Phyllostomus</taxon>
    </lineage>
</organism>
<comment type="caution">
    <text evidence="2">The sequence shown here is derived from an EMBL/GenBank/DDBJ whole genome shotgun (WGS) entry which is preliminary data.</text>
</comment>
<dbReference type="AlphaFoldDB" id="A0A834E1U6"/>
<dbReference type="EMBL" id="JABVXQ010000006">
    <property type="protein sequence ID" value="KAF6104500.1"/>
    <property type="molecule type" value="Genomic_DNA"/>
</dbReference>
<evidence type="ECO:0000313" key="3">
    <source>
        <dbReference type="Proteomes" id="UP000664940"/>
    </source>
</evidence>
<feature type="region of interest" description="Disordered" evidence="1">
    <location>
        <begin position="44"/>
        <end position="78"/>
    </location>
</feature>
<evidence type="ECO:0000313" key="2">
    <source>
        <dbReference type="EMBL" id="KAF6104500.1"/>
    </source>
</evidence>
<sequence length="241" mass="26365">MAKLDKEHSNLLSHAEGQWLCPSRGSVEKHHFAWERGGLSQWHGPSHVARTRRRRRRLCRRGQSPPRGSSHGTRVRPHSASIFRSLPQTSVVGQQTHHRVPGRVLPESLRVASPSDAARELLAVCTAGLLSFRTKGTAPRSSHWGDFPSLHRPLPGRPAAGGPSLLCGAFRRLARGHQKQSQLIRNDLPCWFTLLAAAGPTAPAASARSSSFRHSRSRCMLSPQTVCQPLLQVPCVIKAGG</sequence>
<gene>
    <name evidence="2" type="ORF">HJG60_011415</name>
</gene>
<reference evidence="2 3" key="1">
    <citation type="journal article" date="2020" name="Nature">
        <title>Six reference-quality genomes reveal evolution of bat adaptations.</title>
        <authorList>
            <person name="Jebb D."/>
            <person name="Huang Z."/>
            <person name="Pippel M."/>
            <person name="Hughes G.M."/>
            <person name="Lavrichenko K."/>
            <person name="Devanna P."/>
            <person name="Winkler S."/>
            <person name="Jermiin L.S."/>
            <person name="Skirmuntt E.C."/>
            <person name="Katzourakis A."/>
            <person name="Burkitt-Gray L."/>
            <person name="Ray D.A."/>
            <person name="Sullivan K.A.M."/>
            <person name="Roscito J.G."/>
            <person name="Kirilenko B.M."/>
            <person name="Davalos L.M."/>
            <person name="Corthals A.P."/>
            <person name="Power M.L."/>
            <person name="Jones G."/>
            <person name="Ransome R.D."/>
            <person name="Dechmann D.K.N."/>
            <person name="Locatelli A.G."/>
            <person name="Puechmaille S.J."/>
            <person name="Fedrigo O."/>
            <person name="Jarvis E.D."/>
            <person name="Hiller M."/>
            <person name="Vernes S.C."/>
            <person name="Myers E.W."/>
            <person name="Teeling E.C."/>
        </authorList>
    </citation>
    <scope>NUCLEOTIDE SEQUENCE [LARGE SCALE GENOMIC DNA]</scope>
    <source>
        <strain evidence="2">Bat1K_MPI-CBG_1</strain>
    </source>
</reference>
<feature type="compositionally biased region" description="Basic residues" evidence="1">
    <location>
        <begin position="49"/>
        <end position="60"/>
    </location>
</feature>